<dbReference type="KEGG" id="pseg:D3H65_04285"/>
<dbReference type="Proteomes" id="UP000263900">
    <property type="component" value="Chromosome"/>
</dbReference>
<name>A0A3B7MJD1_9BACT</name>
<dbReference type="RefSeq" id="WP_119049078.1">
    <property type="nucleotide sequence ID" value="NZ_CP032157.1"/>
</dbReference>
<evidence type="ECO:0008006" key="3">
    <source>
        <dbReference type="Google" id="ProtNLM"/>
    </source>
</evidence>
<dbReference type="EMBL" id="CP032157">
    <property type="protein sequence ID" value="AXY73240.1"/>
    <property type="molecule type" value="Genomic_DNA"/>
</dbReference>
<organism evidence="1 2">
    <name type="scientific">Paraflavitalea soli</name>
    <dbReference type="NCBI Taxonomy" id="2315862"/>
    <lineage>
        <taxon>Bacteria</taxon>
        <taxon>Pseudomonadati</taxon>
        <taxon>Bacteroidota</taxon>
        <taxon>Chitinophagia</taxon>
        <taxon>Chitinophagales</taxon>
        <taxon>Chitinophagaceae</taxon>
        <taxon>Paraflavitalea</taxon>
    </lineage>
</organism>
<evidence type="ECO:0000313" key="2">
    <source>
        <dbReference type="Proteomes" id="UP000263900"/>
    </source>
</evidence>
<reference evidence="1 2" key="1">
    <citation type="submission" date="2018-09" db="EMBL/GenBank/DDBJ databases">
        <title>Genome sequencing of strain 6GH32-13.</title>
        <authorList>
            <person name="Weon H.-Y."/>
            <person name="Heo J."/>
            <person name="Kwon S.-W."/>
        </authorList>
    </citation>
    <scope>NUCLEOTIDE SEQUENCE [LARGE SCALE GENOMIC DNA]</scope>
    <source>
        <strain evidence="1 2">5GH32-13</strain>
    </source>
</reference>
<dbReference type="AlphaFoldDB" id="A0A3B7MJD1"/>
<dbReference type="OrthoDB" id="9815231at2"/>
<keyword evidence="2" id="KW-1185">Reference proteome</keyword>
<evidence type="ECO:0000313" key="1">
    <source>
        <dbReference type="EMBL" id="AXY73240.1"/>
    </source>
</evidence>
<accession>A0A3B7MJD1</accession>
<gene>
    <name evidence="1" type="ORF">D3H65_04285</name>
</gene>
<sequence length="113" mass="13126">MKNTFTQIGVGPLCELFGKTRHAYYDKLWHQQRRYSDHEIVMELLLQLKRDASGLGTPTIYKLLKQTLHAHGIKMGRIALHNFRLQHGLVCKPKRNLYEQLTPSIITENTLIS</sequence>
<protein>
    <recommendedName>
        <fullName evidence="3">Transposase</fullName>
    </recommendedName>
</protein>
<proteinExistence type="predicted"/>